<proteinExistence type="predicted"/>
<comment type="caution">
    <text evidence="2">The sequence shown here is derived from an EMBL/GenBank/DDBJ whole genome shotgun (WGS) entry which is preliminary data.</text>
</comment>
<protein>
    <recommendedName>
        <fullName evidence="1">2EXR domain-containing protein</fullName>
    </recommendedName>
</protein>
<feature type="domain" description="2EXR" evidence="1">
    <location>
        <begin position="30"/>
        <end position="95"/>
    </location>
</feature>
<evidence type="ECO:0000313" key="2">
    <source>
        <dbReference type="EMBL" id="KAL2067702.1"/>
    </source>
</evidence>
<sequence>MDEISQTMKEMALELPDPCQHLFTQQLHSFSLFNKLPQEIRLMIWRFLLPKGRRVWLARKKTIRARLQRLKIPIGLWINRECRFETSTYYKAIQHTITPATAADTLVLPDHCMGENNSGRASQLCDLIHENAKALSLVKGIEIKVNPAWISFLYSSEVENQRYVAMALCLSGLNHVTFVCPDGGSRSWLPIYTKWPLILCKAYKRRMERFQQGFKEAGRVIPTLILKDAAGKEWQNLTSDLPEYFPDWVQLAF</sequence>
<organism evidence="2 3">
    <name type="scientific">Oculimacula yallundae</name>
    <dbReference type="NCBI Taxonomy" id="86028"/>
    <lineage>
        <taxon>Eukaryota</taxon>
        <taxon>Fungi</taxon>
        <taxon>Dikarya</taxon>
        <taxon>Ascomycota</taxon>
        <taxon>Pezizomycotina</taxon>
        <taxon>Leotiomycetes</taxon>
        <taxon>Helotiales</taxon>
        <taxon>Ploettnerulaceae</taxon>
        <taxon>Oculimacula</taxon>
    </lineage>
</organism>
<dbReference type="EMBL" id="JAZHXI010000009">
    <property type="protein sequence ID" value="KAL2067702.1"/>
    <property type="molecule type" value="Genomic_DNA"/>
</dbReference>
<dbReference type="PANTHER" id="PTHR35910:SF1">
    <property type="entry name" value="2EXR DOMAIN-CONTAINING PROTEIN"/>
    <property type="match status" value="1"/>
</dbReference>
<dbReference type="InterPro" id="IPR045518">
    <property type="entry name" value="2EXR"/>
</dbReference>
<reference evidence="2 3" key="1">
    <citation type="journal article" date="2024" name="Commun. Biol.">
        <title>Comparative genomic analysis of thermophilic fungi reveals convergent evolutionary adaptations and gene losses.</title>
        <authorList>
            <person name="Steindorff A.S."/>
            <person name="Aguilar-Pontes M.V."/>
            <person name="Robinson A.J."/>
            <person name="Andreopoulos B."/>
            <person name="LaButti K."/>
            <person name="Kuo A."/>
            <person name="Mondo S."/>
            <person name="Riley R."/>
            <person name="Otillar R."/>
            <person name="Haridas S."/>
            <person name="Lipzen A."/>
            <person name="Grimwood J."/>
            <person name="Schmutz J."/>
            <person name="Clum A."/>
            <person name="Reid I.D."/>
            <person name="Moisan M.C."/>
            <person name="Butler G."/>
            <person name="Nguyen T.T.M."/>
            <person name="Dewar K."/>
            <person name="Conant G."/>
            <person name="Drula E."/>
            <person name="Henrissat B."/>
            <person name="Hansel C."/>
            <person name="Singer S."/>
            <person name="Hutchinson M.I."/>
            <person name="de Vries R.P."/>
            <person name="Natvig D.O."/>
            <person name="Powell A.J."/>
            <person name="Tsang A."/>
            <person name="Grigoriev I.V."/>
        </authorList>
    </citation>
    <scope>NUCLEOTIDE SEQUENCE [LARGE SCALE GENOMIC DNA]</scope>
    <source>
        <strain evidence="2 3">CBS 494.80</strain>
    </source>
</reference>
<name>A0ABR4CCP2_9HELO</name>
<accession>A0ABR4CCP2</accession>
<evidence type="ECO:0000313" key="3">
    <source>
        <dbReference type="Proteomes" id="UP001595075"/>
    </source>
</evidence>
<keyword evidence="3" id="KW-1185">Reference proteome</keyword>
<dbReference type="PANTHER" id="PTHR35910">
    <property type="entry name" value="2EXR DOMAIN-CONTAINING PROTEIN"/>
    <property type="match status" value="1"/>
</dbReference>
<evidence type="ECO:0000259" key="1">
    <source>
        <dbReference type="Pfam" id="PF20150"/>
    </source>
</evidence>
<dbReference type="Pfam" id="PF20150">
    <property type="entry name" value="2EXR"/>
    <property type="match status" value="1"/>
</dbReference>
<gene>
    <name evidence="2" type="ORF">VTL71DRAFT_15798</name>
</gene>
<dbReference type="Proteomes" id="UP001595075">
    <property type="component" value="Unassembled WGS sequence"/>
</dbReference>